<dbReference type="AlphaFoldDB" id="A0A5B7GPE9"/>
<comment type="caution">
    <text evidence="2">The sequence shown here is derived from an EMBL/GenBank/DDBJ whole genome shotgun (WGS) entry which is preliminary data.</text>
</comment>
<proteinExistence type="predicted"/>
<dbReference type="Proteomes" id="UP000324222">
    <property type="component" value="Unassembled WGS sequence"/>
</dbReference>
<keyword evidence="3" id="KW-1185">Reference proteome</keyword>
<evidence type="ECO:0000313" key="2">
    <source>
        <dbReference type="EMBL" id="MPC59499.1"/>
    </source>
</evidence>
<protein>
    <submittedName>
        <fullName evidence="2">Uncharacterized protein</fullName>
    </submittedName>
</protein>
<organism evidence="2 3">
    <name type="scientific">Portunus trituberculatus</name>
    <name type="common">Swimming crab</name>
    <name type="synonym">Neptunus trituberculatus</name>
    <dbReference type="NCBI Taxonomy" id="210409"/>
    <lineage>
        <taxon>Eukaryota</taxon>
        <taxon>Metazoa</taxon>
        <taxon>Ecdysozoa</taxon>
        <taxon>Arthropoda</taxon>
        <taxon>Crustacea</taxon>
        <taxon>Multicrustacea</taxon>
        <taxon>Malacostraca</taxon>
        <taxon>Eumalacostraca</taxon>
        <taxon>Eucarida</taxon>
        <taxon>Decapoda</taxon>
        <taxon>Pleocyemata</taxon>
        <taxon>Brachyura</taxon>
        <taxon>Eubrachyura</taxon>
        <taxon>Portunoidea</taxon>
        <taxon>Portunidae</taxon>
        <taxon>Portuninae</taxon>
        <taxon>Portunus</taxon>
    </lineage>
</organism>
<dbReference type="EMBL" id="VSRR010016618">
    <property type="protein sequence ID" value="MPC59499.1"/>
    <property type="molecule type" value="Genomic_DNA"/>
</dbReference>
<evidence type="ECO:0000256" key="1">
    <source>
        <dbReference type="SAM" id="MobiDB-lite"/>
    </source>
</evidence>
<evidence type="ECO:0000313" key="3">
    <source>
        <dbReference type="Proteomes" id="UP000324222"/>
    </source>
</evidence>
<gene>
    <name evidence="2" type="ORF">E2C01_053519</name>
</gene>
<accession>A0A5B7GPE9</accession>
<feature type="region of interest" description="Disordered" evidence="1">
    <location>
        <begin position="1"/>
        <end position="54"/>
    </location>
</feature>
<reference evidence="2 3" key="1">
    <citation type="submission" date="2019-05" db="EMBL/GenBank/DDBJ databases">
        <title>Another draft genome of Portunus trituberculatus and its Hox gene families provides insights of decapod evolution.</title>
        <authorList>
            <person name="Jeong J.-H."/>
            <person name="Song I."/>
            <person name="Kim S."/>
            <person name="Choi T."/>
            <person name="Kim D."/>
            <person name="Ryu S."/>
            <person name="Kim W."/>
        </authorList>
    </citation>
    <scope>NUCLEOTIDE SEQUENCE [LARGE SCALE GENOMIC DNA]</scope>
    <source>
        <tissue evidence="2">Muscle</tissue>
    </source>
</reference>
<name>A0A5B7GPE9_PORTR</name>
<sequence>MDPDESFYAAGGGDGHVSPLRPLRWSALPCTPHPSPHSLPRQAPVTSQPGGGRRASKVAAILCAGTTRTPRGPPPRDRCCVGDLQVQTGALLVPAVGRGAWEREGVWVL</sequence>